<dbReference type="PROSITE" id="PS01258">
    <property type="entry name" value="BH2"/>
    <property type="match status" value="1"/>
</dbReference>
<dbReference type="GO" id="GO:0051400">
    <property type="term" value="F:BH domain binding"/>
    <property type="evidence" value="ECO:0007669"/>
    <property type="project" value="TreeGrafter"/>
</dbReference>
<dbReference type="InterPro" id="IPR026298">
    <property type="entry name" value="Bcl-2_fam"/>
</dbReference>
<keyword evidence="5" id="KW-1133">Transmembrane helix</keyword>
<sequence length="172" mass="19966">MSLFRHTMGEIGKIARELGRDFVNGKFKSQPSPYTKTLYRVGKEIDEKFQTALNEMVNHVRQCDKETIKATLDAMFEGGLFSWGRIVMAYVFVRKCAQRSCEQGKDKHTIEQLAQFVGEYIEDRCTQWIEQRGGWDDFCRTFTKNTHNSRATAVKLMVIAVVTLALAYRWKH</sequence>
<dbReference type="Gene3D" id="1.10.437.10">
    <property type="entry name" value="Blc2-like"/>
    <property type="match status" value="1"/>
</dbReference>
<keyword evidence="3" id="KW-0812">Transmembrane</keyword>
<keyword evidence="9" id="KW-1185">Reference proteome</keyword>
<accession>A0A9Q1BJL8</accession>
<proteinExistence type="inferred from homology"/>
<organism evidence="8 9">
    <name type="scientific">Holothuria leucospilota</name>
    <name type="common">Black long sea cucumber</name>
    <name type="synonym">Mertensiothuria leucospilota</name>
    <dbReference type="NCBI Taxonomy" id="206669"/>
    <lineage>
        <taxon>Eukaryota</taxon>
        <taxon>Metazoa</taxon>
        <taxon>Echinodermata</taxon>
        <taxon>Eleutherozoa</taxon>
        <taxon>Echinozoa</taxon>
        <taxon>Holothuroidea</taxon>
        <taxon>Aspidochirotacea</taxon>
        <taxon>Aspidochirotida</taxon>
        <taxon>Holothuriidae</taxon>
        <taxon>Holothuria</taxon>
    </lineage>
</organism>
<dbReference type="AlphaFoldDB" id="A0A9Q1BJL8"/>
<keyword evidence="6" id="KW-0472">Membrane</keyword>
<evidence type="ECO:0000256" key="3">
    <source>
        <dbReference type="ARBA" id="ARBA00022692"/>
    </source>
</evidence>
<dbReference type="PROSITE" id="PS50062">
    <property type="entry name" value="BCL2_FAMILY"/>
    <property type="match status" value="1"/>
</dbReference>
<dbReference type="GO" id="GO:0012505">
    <property type="term" value="C:endomembrane system"/>
    <property type="evidence" value="ECO:0007669"/>
    <property type="project" value="UniProtKB-SubCell"/>
</dbReference>
<evidence type="ECO:0000259" key="7">
    <source>
        <dbReference type="SMART" id="SM00337"/>
    </source>
</evidence>
<name>A0A9Q1BJL8_HOLLE</name>
<dbReference type="PANTHER" id="PTHR11256:SF47">
    <property type="entry name" value="BCL-2-LIKE PROTEIN 10"/>
    <property type="match status" value="1"/>
</dbReference>
<dbReference type="InterPro" id="IPR020726">
    <property type="entry name" value="Bcl2_BH2_motif_CS"/>
</dbReference>
<evidence type="ECO:0000256" key="1">
    <source>
        <dbReference type="ARBA" id="ARBA00004308"/>
    </source>
</evidence>
<evidence type="ECO:0000256" key="4">
    <source>
        <dbReference type="ARBA" id="ARBA00022703"/>
    </source>
</evidence>
<protein>
    <submittedName>
        <fullName evidence="8">Bcl-2-related protein A1</fullName>
    </submittedName>
</protein>
<gene>
    <name evidence="8" type="ORF">HOLleu_29720</name>
</gene>
<dbReference type="InterPro" id="IPR046371">
    <property type="entry name" value="Bcl-2_BH1-3"/>
</dbReference>
<dbReference type="SMART" id="SM00337">
    <property type="entry name" value="BCL"/>
    <property type="match status" value="1"/>
</dbReference>
<evidence type="ECO:0000256" key="5">
    <source>
        <dbReference type="ARBA" id="ARBA00022989"/>
    </source>
</evidence>
<dbReference type="SUPFAM" id="SSF56854">
    <property type="entry name" value="Bcl-2 inhibitors of programmed cell death"/>
    <property type="match status" value="1"/>
</dbReference>
<dbReference type="EMBL" id="JAIZAY010000015">
    <property type="protein sequence ID" value="KAJ8027695.1"/>
    <property type="molecule type" value="Genomic_DNA"/>
</dbReference>
<dbReference type="PANTHER" id="PTHR11256">
    <property type="entry name" value="BCL-2 RELATED"/>
    <property type="match status" value="1"/>
</dbReference>
<dbReference type="CDD" id="cd06845">
    <property type="entry name" value="Bcl-2_like"/>
    <property type="match status" value="1"/>
</dbReference>
<dbReference type="GO" id="GO:0001836">
    <property type="term" value="P:release of cytochrome c from mitochondria"/>
    <property type="evidence" value="ECO:0007669"/>
    <property type="project" value="TreeGrafter"/>
</dbReference>
<comment type="subcellular location">
    <subcellularLocation>
        <location evidence="1">Endomembrane system</location>
    </subcellularLocation>
</comment>
<evidence type="ECO:0000313" key="9">
    <source>
        <dbReference type="Proteomes" id="UP001152320"/>
    </source>
</evidence>
<evidence type="ECO:0000256" key="2">
    <source>
        <dbReference type="ARBA" id="ARBA00009458"/>
    </source>
</evidence>
<dbReference type="PRINTS" id="PR01862">
    <property type="entry name" value="BCL2FAMILY"/>
</dbReference>
<dbReference type="GO" id="GO:0097192">
    <property type="term" value="P:extrinsic apoptotic signaling pathway in absence of ligand"/>
    <property type="evidence" value="ECO:0007669"/>
    <property type="project" value="TreeGrafter"/>
</dbReference>
<comment type="similarity">
    <text evidence="2">Belongs to the Bcl-2 family.</text>
</comment>
<evidence type="ECO:0000256" key="6">
    <source>
        <dbReference type="ARBA" id="ARBA00023136"/>
    </source>
</evidence>
<dbReference type="InterPro" id="IPR002475">
    <property type="entry name" value="Bcl2-like"/>
</dbReference>
<dbReference type="Pfam" id="PF00452">
    <property type="entry name" value="Bcl-2"/>
    <property type="match status" value="1"/>
</dbReference>
<dbReference type="GO" id="GO:0005741">
    <property type="term" value="C:mitochondrial outer membrane"/>
    <property type="evidence" value="ECO:0007669"/>
    <property type="project" value="TreeGrafter"/>
</dbReference>
<feature type="domain" description="Bcl-2 Bcl-2 homology region 1-3" evidence="7">
    <location>
        <begin position="38"/>
        <end position="135"/>
    </location>
</feature>
<reference evidence="8" key="1">
    <citation type="submission" date="2021-10" db="EMBL/GenBank/DDBJ databases">
        <title>Tropical sea cucumber genome reveals ecological adaptation and Cuvierian tubules defense mechanism.</title>
        <authorList>
            <person name="Chen T."/>
        </authorList>
    </citation>
    <scope>NUCLEOTIDE SEQUENCE</scope>
    <source>
        <strain evidence="8">Nanhai2018</strain>
        <tissue evidence="8">Muscle</tissue>
    </source>
</reference>
<dbReference type="GO" id="GO:0008630">
    <property type="term" value="P:intrinsic apoptotic signaling pathway in response to DNA damage"/>
    <property type="evidence" value="ECO:0007669"/>
    <property type="project" value="TreeGrafter"/>
</dbReference>
<comment type="caution">
    <text evidence="8">The sequence shown here is derived from an EMBL/GenBank/DDBJ whole genome shotgun (WGS) entry which is preliminary data.</text>
</comment>
<dbReference type="InterPro" id="IPR036834">
    <property type="entry name" value="Bcl-2-like_sf"/>
</dbReference>
<dbReference type="Proteomes" id="UP001152320">
    <property type="component" value="Chromosome 15"/>
</dbReference>
<dbReference type="OrthoDB" id="6021377at2759"/>
<dbReference type="GO" id="GO:0042981">
    <property type="term" value="P:regulation of apoptotic process"/>
    <property type="evidence" value="ECO:0007669"/>
    <property type="project" value="InterPro"/>
</dbReference>
<evidence type="ECO:0000313" key="8">
    <source>
        <dbReference type="EMBL" id="KAJ8027695.1"/>
    </source>
</evidence>
<keyword evidence="4" id="KW-0053">Apoptosis</keyword>